<evidence type="ECO:0000313" key="2">
    <source>
        <dbReference type="Proteomes" id="UP000079169"/>
    </source>
</evidence>
<dbReference type="SUPFAM" id="SSF82754">
    <property type="entry name" value="C-terminal, gelsolin-like domain of Sec23/24"/>
    <property type="match status" value="1"/>
</dbReference>
<dbReference type="GO" id="GO:0000149">
    <property type="term" value="F:SNARE binding"/>
    <property type="evidence" value="ECO:0007669"/>
    <property type="project" value="TreeGrafter"/>
</dbReference>
<dbReference type="PANTHER" id="PTHR13803:SF4">
    <property type="entry name" value="SECRETORY 24CD, ISOFORM C"/>
    <property type="match status" value="1"/>
</dbReference>
<dbReference type="GO" id="GO:0008270">
    <property type="term" value="F:zinc ion binding"/>
    <property type="evidence" value="ECO:0007669"/>
    <property type="project" value="TreeGrafter"/>
</dbReference>
<dbReference type="InterPro" id="IPR029006">
    <property type="entry name" value="ADF-H/Gelsolin-like_dom_sf"/>
</dbReference>
<dbReference type="GO" id="GO:0030127">
    <property type="term" value="C:COPII vesicle coat"/>
    <property type="evidence" value="ECO:0007669"/>
    <property type="project" value="TreeGrafter"/>
</dbReference>
<dbReference type="InterPro" id="IPR036180">
    <property type="entry name" value="Gelsolin-like_dom_sf"/>
</dbReference>
<name>A0A1S3D607_DIACI</name>
<evidence type="ECO:0000259" key="1">
    <source>
        <dbReference type="Pfam" id="PF00626"/>
    </source>
</evidence>
<dbReference type="GO" id="GO:0090110">
    <property type="term" value="P:COPII-coated vesicle cargo loading"/>
    <property type="evidence" value="ECO:0007669"/>
    <property type="project" value="TreeGrafter"/>
</dbReference>
<dbReference type="OMA" id="MTTHKAI"/>
<dbReference type="PANTHER" id="PTHR13803">
    <property type="entry name" value="SEC24-RELATED PROTEIN"/>
    <property type="match status" value="1"/>
</dbReference>
<organism evidence="2 3">
    <name type="scientific">Diaphorina citri</name>
    <name type="common">Asian citrus psyllid</name>
    <dbReference type="NCBI Taxonomy" id="121845"/>
    <lineage>
        <taxon>Eukaryota</taxon>
        <taxon>Metazoa</taxon>
        <taxon>Ecdysozoa</taxon>
        <taxon>Arthropoda</taxon>
        <taxon>Hexapoda</taxon>
        <taxon>Insecta</taxon>
        <taxon>Pterygota</taxon>
        <taxon>Neoptera</taxon>
        <taxon>Paraneoptera</taxon>
        <taxon>Hemiptera</taxon>
        <taxon>Sternorrhyncha</taxon>
        <taxon>Psylloidea</taxon>
        <taxon>Psyllidae</taxon>
        <taxon>Diaphorininae</taxon>
        <taxon>Diaphorina</taxon>
    </lineage>
</organism>
<dbReference type="Pfam" id="PF00626">
    <property type="entry name" value="Gelsolin"/>
    <property type="match status" value="1"/>
</dbReference>
<dbReference type="RefSeq" id="XP_008475135.1">
    <property type="nucleotide sequence ID" value="XM_008476913.2"/>
</dbReference>
<dbReference type="Gene3D" id="3.40.20.10">
    <property type="entry name" value="Severin"/>
    <property type="match status" value="1"/>
</dbReference>
<evidence type="ECO:0000313" key="4">
    <source>
        <dbReference type="RefSeq" id="XP_008475136.1"/>
    </source>
</evidence>
<dbReference type="InterPro" id="IPR007123">
    <property type="entry name" value="Gelsolin-like_dom"/>
</dbReference>
<reference evidence="3 4" key="1">
    <citation type="submission" date="2025-04" db="UniProtKB">
        <authorList>
            <consortium name="RefSeq"/>
        </authorList>
    </citation>
    <scope>IDENTIFICATION</scope>
</reference>
<sequence>MFLWVGQSVNNQWVESVFGVPSPAHIDPDRPGLPELDNALNRRVHDVIDHVRSTRPRSMRLTVVRQKDKLEVVLRQFLIEDRGHTELQMSYVDFLCHIHKEIRNQLS</sequence>
<dbReference type="Proteomes" id="UP000079169">
    <property type="component" value="Unplaced"/>
</dbReference>
<dbReference type="RefSeq" id="XP_008475136.1">
    <property type="nucleotide sequence ID" value="XM_008476914.2"/>
</dbReference>
<dbReference type="KEGG" id="dci:103512160"/>
<evidence type="ECO:0000313" key="3">
    <source>
        <dbReference type="RefSeq" id="XP_008475135.1"/>
    </source>
</evidence>
<dbReference type="AlphaFoldDB" id="A0A1S3D607"/>
<dbReference type="InterPro" id="IPR050550">
    <property type="entry name" value="SEC23_SEC24_subfamily"/>
</dbReference>
<accession>A0A1S3D607</accession>
<gene>
    <name evidence="3 4" type="primary">LOC103512160</name>
</gene>
<feature type="domain" description="Gelsolin-like" evidence="1">
    <location>
        <begin position="1"/>
        <end position="45"/>
    </location>
</feature>
<proteinExistence type="predicted"/>
<dbReference type="PaxDb" id="121845-A0A1S3D607"/>
<protein>
    <submittedName>
        <fullName evidence="3">Protein transport protein Sec24C isoform X1</fullName>
    </submittedName>
    <submittedName>
        <fullName evidence="4">Protein transport protein Sec24C isoform X2</fullName>
    </submittedName>
</protein>
<dbReference type="GO" id="GO:0070971">
    <property type="term" value="C:endoplasmic reticulum exit site"/>
    <property type="evidence" value="ECO:0007669"/>
    <property type="project" value="TreeGrafter"/>
</dbReference>
<dbReference type="STRING" id="121845.A0A1S3D607"/>
<keyword evidence="2" id="KW-1185">Reference proteome</keyword>
<dbReference type="GeneID" id="103512160"/>